<dbReference type="GO" id="GO:0016747">
    <property type="term" value="F:acyltransferase activity, transferring groups other than amino-acyl groups"/>
    <property type="evidence" value="ECO:0007669"/>
    <property type="project" value="InterPro"/>
</dbReference>
<dbReference type="CDD" id="cd04301">
    <property type="entry name" value="NAT_SF"/>
    <property type="match status" value="1"/>
</dbReference>
<dbReference type="AlphaFoldDB" id="A0A0B6ZZJ0"/>
<evidence type="ECO:0000313" key="2">
    <source>
        <dbReference type="EMBL" id="CEK74054.1"/>
    </source>
</evidence>
<evidence type="ECO:0000259" key="1">
    <source>
        <dbReference type="PROSITE" id="PS51186"/>
    </source>
</evidence>
<dbReference type="InterPro" id="IPR000182">
    <property type="entry name" value="GNAT_dom"/>
</dbReference>
<dbReference type="PROSITE" id="PS51186">
    <property type="entry name" value="GNAT"/>
    <property type="match status" value="1"/>
</dbReference>
<sequence>MSTEPSDVIIRKARPEDYDDLMEMGDVYGGKDYLICHYHSYFDDPAIYPLVAEIDGKAVGYYMNHIIDNGRTLIKRAGRVHPKYRGKGTFHLLSEALDKYRKEFFPGVGYEVFGTTNRADRAAKEFKDKGFVELIRKRILNMTVRLNELQGLDNQVPTVTKMTYDDIRLLFANDEAVNRLIPQRVLFNWFLGYRIVESNIKYIHDDNAFVLASTSSTSSQPVPVEDQHLHNFTPEAINQIDILSCAHKHVGVLGLSYQIDIYTADGFDKSMIKAHLIKHYNDFSNSTKEDGVTMVSFNSNVNEELVIASLKELGIVDFIPGMESHKIFYERKL</sequence>
<dbReference type="InterPro" id="IPR016181">
    <property type="entry name" value="Acyl_CoA_acyltransferase"/>
</dbReference>
<name>A0A0B6ZZJ0_9EUPU</name>
<proteinExistence type="predicted"/>
<feature type="domain" description="N-acetyltransferase" evidence="1">
    <location>
        <begin position="8"/>
        <end position="147"/>
    </location>
</feature>
<gene>
    <name evidence="2" type="primary">ORF89459</name>
</gene>
<dbReference type="SUPFAM" id="SSF55729">
    <property type="entry name" value="Acyl-CoA N-acyltransferases (Nat)"/>
    <property type="match status" value="1"/>
</dbReference>
<protein>
    <recommendedName>
        <fullName evidence="1">N-acetyltransferase domain-containing protein</fullName>
    </recommendedName>
</protein>
<organism evidence="2">
    <name type="scientific">Arion vulgaris</name>
    <dbReference type="NCBI Taxonomy" id="1028688"/>
    <lineage>
        <taxon>Eukaryota</taxon>
        <taxon>Metazoa</taxon>
        <taxon>Spiralia</taxon>
        <taxon>Lophotrochozoa</taxon>
        <taxon>Mollusca</taxon>
        <taxon>Gastropoda</taxon>
        <taxon>Heterobranchia</taxon>
        <taxon>Euthyneura</taxon>
        <taxon>Panpulmonata</taxon>
        <taxon>Eupulmonata</taxon>
        <taxon>Stylommatophora</taxon>
        <taxon>Helicina</taxon>
        <taxon>Arionoidea</taxon>
        <taxon>Arionidae</taxon>
        <taxon>Arion</taxon>
    </lineage>
</organism>
<reference evidence="2" key="1">
    <citation type="submission" date="2014-12" db="EMBL/GenBank/DDBJ databases">
        <title>Insight into the proteome of Arion vulgaris.</title>
        <authorList>
            <person name="Aradska J."/>
            <person name="Bulat T."/>
            <person name="Smidak R."/>
            <person name="Sarate P."/>
            <person name="Gangsoo J."/>
            <person name="Sialana F."/>
            <person name="Bilban M."/>
            <person name="Lubec G."/>
        </authorList>
    </citation>
    <scope>NUCLEOTIDE SEQUENCE</scope>
    <source>
        <tissue evidence="2">Skin</tissue>
    </source>
</reference>
<dbReference type="PANTHER" id="PTHR47403">
    <property type="entry name" value="LOC100145250 PROTEIN"/>
    <property type="match status" value="1"/>
</dbReference>
<dbReference type="EMBL" id="HACG01027189">
    <property type="protein sequence ID" value="CEK74054.1"/>
    <property type="molecule type" value="Transcribed_RNA"/>
</dbReference>
<dbReference type="PANTHER" id="PTHR47403:SF6">
    <property type="entry name" value="N-ACETYLTRANSFERASE DOMAIN-CONTAINING PROTEIN"/>
    <property type="match status" value="1"/>
</dbReference>
<dbReference type="Gene3D" id="3.40.630.30">
    <property type="match status" value="1"/>
</dbReference>
<accession>A0A0B6ZZJ0</accession>
<dbReference type="Pfam" id="PF00583">
    <property type="entry name" value="Acetyltransf_1"/>
    <property type="match status" value="1"/>
</dbReference>